<keyword evidence="3" id="KW-0809">Transit peptide</keyword>
<keyword evidence="4" id="KW-0689">Ribosomal protein</keyword>
<keyword evidence="10" id="KW-1185">Reference proteome</keyword>
<dbReference type="AlphaFoldDB" id="A0A1A9VAH0"/>
<evidence type="ECO:0000256" key="5">
    <source>
        <dbReference type="ARBA" id="ARBA00023128"/>
    </source>
</evidence>
<organism evidence="9 10">
    <name type="scientific">Glossina austeni</name>
    <name type="common">Savannah tsetse fly</name>
    <dbReference type="NCBI Taxonomy" id="7395"/>
    <lineage>
        <taxon>Eukaryota</taxon>
        <taxon>Metazoa</taxon>
        <taxon>Ecdysozoa</taxon>
        <taxon>Arthropoda</taxon>
        <taxon>Hexapoda</taxon>
        <taxon>Insecta</taxon>
        <taxon>Pterygota</taxon>
        <taxon>Neoptera</taxon>
        <taxon>Endopterygota</taxon>
        <taxon>Diptera</taxon>
        <taxon>Brachycera</taxon>
        <taxon>Muscomorpha</taxon>
        <taxon>Hippoboscoidea</taxon>
        <taxon>Glossinidae</taxon>
        <taxon>Glossina</taxon>
    </lineage>
</organism>
<evidence type="ECO:0000313" key="10">
    <source>
        <dbReference type="Proteomes" id="UP000078200"/>
    </source>
</evidence>
<dbReference type="STRING" id="7395.A0A1A9VAH0"/>
<accession>A0A1A9VAH0</accession>
<dbReference type="VEuPathDB" id="VectorBase:GAUT031009"/>
<dbReference type="GO" id="GO:0003735">
    <property type="term" value="F:structural constituent of ribosome"/>
    <property type="evidence" value="ECO:0007669"/>
    <property type="project" value="InterPro"/>
</dbReference>
<evidence type="ECO:0000256" key="3">
    <source>
        <dbReference type="ARBA" id="ARBA00022946"/>
    </source>
</evidence>
<dbReference type="Proteomes" id="UP000078200">
    <property type="component" value="Unassembled WGS sequence"/>
</dbReference>
<evidence type="ECO:0000313" key="9">
    <source>
        <dbReference type="EnsemblMetazoa" id="GAUT031009-PA"/>
    </source>
</evidence>
<name>A0A1A9VAH0_GLOAU</name>
<evidence type="ECO:0000256" key="1">
    <source>
        <dbReference type="ARBA" id="ARBA00004173"/>
    </source>
</evidence>
<keyword evidence="6" id="KW-0687">Ribonucleoprotein</keyword>
<dbReference type="InterPro" id="IPR037229">
    <property type="entry name" value="Ribosomal_bL35_sf"/>
</dbReference>
<dbReference type="InterPro" id="IPR019338">
    <property type="entry name" value="Ribosomal_bL35m"/>
</dbReference>
<dbReference type="GO" id="GO:0006412">
    <property type="term" value="P:translation"/>
    <property type="evidence" value="ECO:0007669"/>
    <property type="project" value="InterPro"/>
</dbReference>
<dbReference type="EnsemblMetazoa" id="GAUT031009-RA">
    <property type="protein sequence ID" value="GAUT031009-PA"/>
    <property type="gene ID" value="GAUT031009"/>
</dbReference>
<dbReference type="PANTHER" id="PTHR15909:SF0">
    <property type="entry name" value="LARGE RIBOSOMAL SUBUNIT PROTEIN BL35M"/>
    <property type="match status" value="1"/>
</dbReference>
<dbReference type="PANTHER" id="PTHR15909">
    <property type="entry name" value="39S RIBOSOMAL PROTEIN L35, MITOCHONDRIAL"/>
    <property type="match status" value="1"/>
</dbReference>
<dbReference type="Pfam" id="PF01632">
    <property type="entry name" value="Ribosomal_L35p"/>
    <property type="match status" value="1"/>
</dbReference>
<dbReference type="SUPFAM" id="SSF143034">
    <property type="entry name" value="L35p-like"/>
    <property type="match status" value="1"/>
</dbReference>
<dbReference type="GO" id="GO:0005840">
    <property type="term" value="C:ribosome"/>
    <property type="evidence" value="ECO:0007669"/>
    <property type="project" value="UniProtKB-KW"/>
</dbReference>
<dbReference type="Gene3D" id="4.10.410.60">
    <property type="match status" value="1"/>
</dbReference>
<dbReference type="InterPro" id="IPR021137">
    <property type="entry name" value="Ribosomal_bL35-like"/>
</dbReference>
<evidence type="ECO:0000256" key="6">
    <source>
        <dbReference type="ARBA" id="ARBA00023274"/>
    </source>
</evidence>
<comment type="subcellular location">
    <subcellularLocation>
        <location evidence="1">Mitochondrion</location>
    </subcellularLocation>
</comment>
<comment type="similarity">
    <text evidence="2">Belongs to the bacterial ribosomal protein bL35 family.</text>
</comment>
<evidence type="ECO:0000256" key="8">
    <source>
        <dbReference type="ARBA" id="ARBA00035418"/>
    </source>
</evidence>
<evidence type="ECO:0000256" key="7">
    <source>
        <dbReference type="ARBA" id="ARBA00035273"/>
    </source>
</evidence>
<reference evidence="9" key="1">
    <citation type="submission" date="2020-05" db="UniProtKB">
        <authorList>
            <consortium name="EnsemblMetazoa"/>
        </authorList>
    </citation>
    <scope>IDENTIFICATION</scope>
    <source>
        <strain evidence="9">TTRI</strain>
    </source>
</reference>
<evidence type="ECO:0000256" key="4">
    <source>
        <dbReference type="ARBA" id="ARBA00022980"/>
    </source>
</evidence>
<protein>
    <recommendedName>
        <fullName evidence="7">Large ribosomal subunit protein bL35m</fullName>
    </recommendedName>
    <alternativeName>
        <fullName evidence="8">39S ribosomal protein L35, mitochondrial</fullName>
    </alternativeName>
</protein>
<dbReference type="GO" id="GO:0005739">
    <property type="term" value="C:mitochondrion"/>
    <property type="evidence" value="ECO:0007669"/>
    <property type="project" value="UniProtKB-SubCell"/>
</dbReference>
<dbReference type="GO" id="GO:1990904">
    <property type="term" value="C:ribonucleoprotein complex"/>
    <property type="evidence" value="ECO:0007669"/>
    <property type="project" value="UniProtKB-KW"/>
</dbReference>
<proteinExistence type="inferred from homology"/>
<keyword evidence="5" id="KW-0496">Mitochondrion</keyword>
<evidence type="ECO:0000256" key="2">
    <source>
        <dbReference type="ARBA" id="ARBA00006598"/>
    </source>
</evidence>
<sequence length="213" mass="25016">MDETNNHCFIYEEGGVDYNTSIVGYWHKVPSKFERSSGLNYLTSLSSRTGSVSMTPFLDKHPIGNTFQKSFYSLLQVQKPNVTHIQIPLTIIPWNLKAAAASTPLQVCRSVTKFSLTKGKRKSVKAVLKRFKRLDWGGWIRTRAGRHKKMFKKSKALKRRLRQHIFVNATQAHLLDKMVTSFWRRPKYWIDDPYTPYHRRDEYFATKRKEFKV</sequence>